<dbReference type="Proteomes" id="UP000035680">
    <property type="component" value="Unassembled WGS sequence"/>
</dbReference>
<evidence type="ECO:0000313" key="3">
    <source>
        <dbReference type="WBParaSite" id="SVE_0321000.1"/>
    </source>
</evidence>
<protein>
    <submittedName>
        <fullName evidence="3">Organ-specific protein S2-like</fullName>
    </submittedName>
</protein>
<accession>A0A0K0F328</accession>
<feature type="signal peptide" evidence="1">
    <location>
        <begin position="1"/>
        <end position="22"/>
    </location>
</feature>
<keyword evidence="1" id="KW-0732">Signal</keyword>
<sequence>MGFGGRITLFCTILILLGITLGESFKIKLVNNMEPYEDSEYIWTKRTYEDPRFYTASFGKRNAPSKINLIDTKDNKQKPGEKIQIEEKRIDDSDEAIDPRFYSSAFGKRSFFYDDFQDADPRLFSTGFGKRSYDMDDPRLYSAAFGK</sequence>
<reference evidence="2" key="1">
    <citation type="submission" date="2014-07" db="EMBL/GenBank/DDBJ databases">
        <authorList>
            <person name="Martin A.A"/>
            <person name="De Silva N."/>
        </authorList>
    </citation>
    <scope>NUCLEOTIDE SEQUENCE</scope>
</reference>
<reference evidence="3" key="2">
    <citation type="submission" date="2015-08" db="UniProtKB">
        <authorList>
            <consortium name="WormBaseParasite"/>
        </authorList>
    </citation>
    <scope>IDENTIFICATION</scope>
</reference>
<keyword evidence="2" id="KW-1185">Reference proteome</keyword>
<organism evidence="2 3">
    <name type="scientific">Strongyloides venezuelensis</name>
    <name type="common">Threadworm</name>
    <dbReference type="NCBI Taxonomy" id="75913"/>
    <lineage>
        <taxon>Eukaryota</taxon>
        <taxon>Metazoa</taxon>
        <taxon>Ecdysozoa</taxon>
        <taxon>Nematoda</taxon>
        <taxon>Chromadorea</taxon>
        <taxon>Rhabditida</taxon>
        <taxon>Tylenchina</taxon>
        <taxon>Panagrolaimomorpha</taxon>
        <taxon>Strongyloidoidea</taxon>
        <taxon>Strongyloididae</taxon>
        <taxon>Strongyloides</taxon>
    </lineage>
</organism>
<dbReference type="STRING" id="75913.A0A0K0F328"/>
<dbReference type="WBParaSite" id="SVE_0321000.1">
    <property type="protein sequence ID" value="SVE_0321000.1"/>
    <property type="gene ID" value="SVE_0321000"/>
</dbReference>
<name>A0A0K0F328_STRVS</name>
<feature type="chain" id="PRO_5005329078" evidence="1">
    <location>
        <begin position="23"/>
        <end position="147"/>
    </location>
</feature>
<evidence type="ECO:0000313" key="2">
    <source>
        <dbReference type="Proteomes" id="UP000035680"/>
    </source>
</evidence>
<dbReference type="AlphaFoldDB" id="A0A0K0F328"/>
<evidence type="ECO:0000256" key="1">
    <source>
        <dbReference type="SAM" id="SignalP"/>
    </source>
</evidence>
<proteinExistence type="predicted"/>